<reference evidence="1" key="1">
    <citation type="journal article" date="2021" name="Proc. Natl. Acad. Sci. U.S.A.">
        <title>A Catalog of Tens of Thousands of Viruses from Human Metagenomes Reveals Hidden Associations with Chronic Diseases.</title>
        <authorList>
            <person name="Tisza M.J."/>
            <person name="Buck C.B."/>
        </authorList>
    </citation>
    <scope>NUCLEOTIDE SEQUENCE</scope>
    <source>
        <strain evidence="1">CtGFb30</strain>
    </source>
</reference>
<proteinExistence type="predicted"/>
<evidence type="ECO:0000313" key="1">
    <source>
        <dbReference type="EMBL" id="DAD81033.1"/>
    </source>
</evidence>
<organism evidence="1">
    <name type="scientific">Siphoviridae sp. ctGFb30</name>
    <dbReference type="NCBI Taxonomy" id="2826219"/>
    <lineage>
        <taxon>Viruses</taxon>
        <taxon>Duplodnaviria</taxon>
        <taxon>Heunggongvirae</taxon>
        <taxon>Uroviricota</taxon>
        <taxon>Caudoviricetes</taxon>
    </lineage>
</organism>
<protein>
    <submittedName>
        <fullName evidence="1">Uncharacterized protein</fullName>
    </submittedName>
</protein>
<accession>A0A8S5MFC4</accession>
<sequence length="69" mass="7754">MSPAELDKRRRHDRWAARGRARVVYPGRKAVTVPCASPFAAIQCAADLWGVPWQSIVHDAHVHWAPPET</sequence>
<name>A0A8S5MFC4_9CAUD</name>
<dbReference type="EMBL" id="BK014893">
    <property type="protein sequence ID" value="DAD81033.1"/>
    <property type="molecule type" value="Genomic_DNA"/>
</dbReference>